<gene>
    <name evidence="5" type="ORF">C0Q70_04950</name>
</gene>
<feature type="compositionally biased region" description="Basic and acidic residues" evidence="4">
    <location>
        <begin position="2312"/>
        <end position="2341"/>
    </location>
</feature>
<feature type="compositionally biased region" description="Basic and acidic residues" evidence="4">
    <location>
        <begin position="2357"/>
        <end position="2366"/>
    </location>
</feature>
<feature type="compositionally biased region" description="Polar residues" evidence="4">
    <location>
        <begin position="2783"/>
        <end position="2796"/>
    </location>
</feature>
<feature type="compositionally biased region" description="Basic residues" evidence="4">
    <location>
        <begin position="889"/>
        <end position="898"/>
    </location>
</feature>
<dbReference type="PANTHER" id="PTHR15502">
    <property type="entry name" value="CALCINEURIN-BINDING PROTEIN CABIN 1-RELATED"/>
    <property type="match status" value="1"/>
</dbReference>
<feature type="compositionally biased region" description="Polar residues" evidence="4">
    <location>
        <begin position="2298"/>
        <end position="2309"/>
    </location>
</feature>
<feature type="region of interest" description="Disordered" evidence="4">
    <location>
        <begin position="715"/>
        <end position="756"/>
    </location>
</feature>
<feature type="compositionally biased region" description="Low complexity" evidence="4">
    <location>
        <begin position="2768"/>
        <end position="2782"/>
    </location>
</feature>
<feature type="region of interest" description="Disordered" evidence="4">
    <location>
        <begin position="2298"/>
        <end position="2406"/>
    </location>
</feature>
<dbReference type="GO" id="GO:0005634">
    <property type="term" value="C:nucleus"/>
    <property type="evidence" value="ECO:0007669"/>
    <property type="project" value="UniProtKB-SubCell"/>
</dbReference>
<dbReference type="STRING" id="400727.A0A2T7PJT2"/>
<dbReference type="PANTHER" id="PTHR15502:SF7">
    <property type="entry name" value="CALCINEURIN-BINDING PROTEIN CABIN-1"/>
    <property type="match status" value="1"/>
</dbReference>
<feature type="compositionally biased region" description="Acidic residues" evidence="4">
    <location>
        <begin position="1813"/>
        <end position="1822"/>
    </location>
</feature>
<feature type="region of interest" description="Disordered" evidence="4">
    <location>
        <begin position="2698"/>
        <end position="2746"/>
    </location>
</feature>
<name>A0A2T7PJT2_POMCA</name>
<dbReference type="SUPFAM" id="SSF48452">
    <property type="entry name" value="TPR-like"/>
    <property type="match status" value="1"/>
</dbReference>
<feature type="compositionally biased region" description="Acidic residues" evidence="4">
    <location>
        <begin position="2797"/>
        <end position="2808"/>
    </location>
</feature>
<feature type="region of interest" description="Disordered" evidence="4">
    <location>
        <begin position="850"/>
        <end position="898"/>
    </location>
</feature>
<organism evidence="5 6">
    <name type="scientific">Pomacea canaliculata</name>
    <name type="common">Golden apple snail</name>
    <dbReference type="NCBI Taxonomy" id="400727"/>
    <lineage>
        <taxon>Eukaryota</taxon>
        <taxon>Metazoa</taxon>
        <taxon>Spiralia</taxon>
        <taxon>Lophotrochozoa</taxon>
        <taxon>Mollusca</taxon>
        <taxon>Gastropoda</taxon>
        <taxon>Caenogastropoda</taxon>
        <taxon>Architaenioglossa</taxon>
        <taxon>Ampullarioidea</taxon>
        <taxon>Ampullariidae</taxon>
        <taxon>Pomacea</taxon>
    </lineage>
</organism>
<feature type="repeat" description="TPR" evidence="3">
    <location>
        <begin position="163"/>
        <end position="196"/>
    </location>
</feature>
<comment type="caution">
    <text evidence="5">The sequence shown here is derived from an EMBL/GenBank/DDBJ whole genome shotgun (WGS) entry which is preliminary data.</text>
</comment>
<evidence type="ECO:0000256" key="1">
    <source>
        <dbReference type="ARBA" id="ARBA00004123"/>
    </source>
</evidence>
<evidence type="ECO:0000256" key="3">
    <source>
        <dbReference type="PROSITE-ProRule" id="PRU00339"/>
    </source>
</evidence>
<feature type="compositionally biased region" description="Low complexity" evidence="4">
    <location>
        <begin position="2655"/>
        <end position="2668"/>
    </location>
</feature>
<dbReference type="InterPro" id="IPR033053">
    <property type="entry name" value="Hir3/CABIN1"/>
</dbReference>
<dbReference type="Gene3D" id="1.25.40.10">
    <property type="entry name" value="Tetratricopeptide repeat domain"/>
    <property type="match status" value="1"/>
</dbReference>
<feature type="compositionally biased region" description="Basic and acidic residues" evidence="4">
    <location>
        <begin position="2197"/>
        <end position="2207"/>
    </location>
</feature>
<keyword evidence="6" id="KW-1185">Reference proteome</keyword>
<dbReference type="GO" id="GO:0006325">
    <property type="term" value="P:chromatin organization"/>
    <property type="evidence" value="ECO:0007669"/>
    <property type="project" value="InterPro"/>
</dbReference>
<evidence type="ECO:0000256" key="2">
    <source>
        <dbReference type="ARBA" id="ARBA00023242"/>
    </source>
</evidence>
<comment type="subcellular location">
    <subcellularLocation>
        <location evidence="1">Nucleus</location>
    </subcellularLocation>
</comment>
<keyword evidence="2" id="KW-0539">Nucleus</keyword>
<feature type="compositionally biased region" description="Polar residues" evidence="4">
    <location>
        <begin position="2380"/>
        <end position="2396"/>
    </location>
</feature>
<feature type="compositionally biased region" description="Low complexity" evidence="4">
    <location>
        <begin position="726"/>
        <end position="741"/>
    </location>
</feature>
<feature type="region of interest" description="Disordered" evidence="4">
    <location>
        <begin position="1740"/>
        <end position="1851"/>
    </location>
</feature>
<accession>A0A2T7PJT2</accession>
<dbReference type="GO" id="GO:0031491">
    <property type="term" value="F:nucleosome binding"/>
    <property type="evidence" value="ECO:0007669"/>
    <property type="project" value="TreeGrafter"/>
</dbReference>
<feature type="region of interest" description="Disordered" evidence="4">
    <location>
        <begin position="949"/>
        <end position="978"/>
    </location>
</feature>
<dbReference type="EMBL" id="PZQS01000003">
    <property type="protein sequence ID" value="PVD33691.1"/>
    <property type="molecule type" value="Genomic_DNA"/>
</dbReference>
<feature type="compositionally biased region" description="Polar residues" evidence="4">
    <location>
        <begin position="590"/>
        <end position="601"/>
    </location>
</feature>
<dbReference type="Proteomes" id="UP000245119">
    <property type="component" value="Linkage Group LG3"/>
</dbReference>
<feature type="region of interest" description="Disordered" evidence="4">
    <location>
        <begin position="2768"/>
        <end position="2816"/>
    </location>
</feature>
<feature type="compositionally biased region" description="Basic and acidic residues" evidence="4">
    <location>
        <begin position="1740"/>
        <end position="1753"/>
    </location>
</feature>
<dbReference type="PROSITE" id="PS50005">
    <property type="entry name" value="TPR"/>
    <property type="match status" value="1"/>
</dbReference>
<dbReference type="SMART" id="SM00028">
    <property type="entry name" value="TPR"/>
    <property type="match status" value="2"/>
</dbReference>
<feature type="compositionally biased region" description="Polar residues" evidence="4">
    <location>
        <begin position="2058"/>
        <end position="2068"/>
    </location>
</feature>
<feature type="compositionally biased region" description="Low complexity" evidence="4">
    <location>
        <begin position="1754"/>
        <end position="1767"/>
    </location>
</feature>
<feature type="region of interest" description="Disordered" evidence="4">
    <location>
        <begin position="2635"/>
        <end position="2671"/>
    </location>
</feature>
<evidence type="ECO:0000256" key="4">
    <source>
        <dbReference type="SAM" id="MobiDB-lite"/>
    </source>
</evidence>
<keyword evidence="3" id="KW-0802">TPR repeat</keyword>
<feature type="compositionally biased region" description="Low complexity" evidence="4">
    <location>
        <begin position="2711"/>
        <end position="2723"/>
    </location>
</feature>
<evidence type="ECO:0000313" key="6">
    <source>
        <dbReference type="Proteomes" id="UP000245119"/>
    </source>
</evidence>
<reference evidence="5 6" key="1">
    <citation type="submission" date="2018-04" db="EMBL/GenBank/DDBJ databases">
        <title>The genome of golden apple snail Pomacea canaliculata provides insight into stress tolerance and invasive adaptation.</title>
        <authorList>
            <person name="Liu C."/>
            <person name="Liu B."/>
            <person name="Ren Y."/>
            <person name="Zhang Y."/>
            <person name="Wang H."/>
            <person name="Li S."/>
            <person name="Jiang F."/>
            <person name="Yin L."/>
            <person name="Zhang G."/>
            <person name="Qian W."/>
            <person name="Fan W."/>
        </authorList>
    </citation>
    <scope>NUCLEOTIDE SEQUENCE [LARGE SCALE GENOMIC DNA]</scope>
    <source>
        <strain evidence="5">SZHN2017</strain>
        <tissue evidence="5">Muscle</tissue>
    </source>
</reference>
<proteinExistence type="predicted"/>
<feature type="compositionally biased region" description="Low complexity" evidence="4">
    <location>
        <begin position="1791"/>
        <end position="1800"/>
    </location>
</feature>
<dbReference type="InterPro" id="IPR011990">
    <property type="entry name" value="TPR-like_helical_dom_sf"/>
</dbReference>
<sequence length="2831" mass="309732">MQQSYEGLFKWIRHSDSNTVILNNSAAQRHKSSLRTKFPYSRSSYCCGFCIRIAALNESDSGEDEHEEQEGVTATREAKEAEAFSIYNHALGLQRANDKNGAEQLFASLLHHPFLKEAQDIVDSNKDDSHHPGLPLLYLVYKNLAAMAVARSSFAVKIDASEVTVWYKMGILATKLNNYPLAKLAFEQGLQCNENHWPCLDNVITVLYALNDYWTCLDYISQALERDCHYSKGLAFHRQILKEQPSLSSETKEMFACCDPLIYSLQMDEAEVKKFIQEAVQIRDLRRELAKQPPPPSLKLSKPISQLTWKCVGECLIETYDSFVSSDPPKSLVLSLDLSEYEIVVGKRCSLADEPSANADKGKIIADAHMEEASEQIICKSPTHEERLNVCLGENITIPALLASPSTNNEACKTETMLALLPAEVTALPIPRSENVNTKQLVEPVSERLVETVILLSEKQEAMDTSPSGAEGIQASVGKTDIISTGSSSLSRVISQIDKTATETLTRVNIIKSSDTIGQLQPDSDQIKVEKVKTSELKGIQGGEEKLPIEGLGEKQDTFTPGTLAEPTFSPSAASDVTLQIKTERCDAATLSSSPIQSPNDAVTVKSEAERPLAGSELFKALSHGASAADPGQIVQHAPAAQVQSTALPLSVILPVDTTAKGTMQQTSGVTTSLLQSPPLPHQPPLMRSPTMVPSVTLSPVSSMNCDPAPASDLGGSYLSPASTQSPLLPNIPSPSSSAASTLQAHGSSSQPPTLPQFQFATITPREVQALLLDCLPPNPLLTTPSPSPYSHNMAERLRQVASKAAASTTSTATAQLQSLALLANMTNSMSSAGQVSGAGMVDNADQTSISTSLVSSSPPKRKSPVSQSTPVSAEAALHDQSGMGKNTKGARRGAKRKRSVIEELGGLHLLQEDYSIKRRSARVRNTRKEEDNVNFQKLLRNFLPSSLQRAQQEDEEMQTEDTTASVSQLTGGNTGRPLVETEEEDVRTFLSECLSGQSAIGMMYKYLVYLSTRDACLWPTGVADLYLKVYNRMHNIFTFPSLESMNFPEAYYIEISRIVLVWCELTLDEFLVKKADSIVSPVAAQRSGDLGSTAVTPFTGENAKEDLYFLSVIADTTLLDMMAEFATHFKARVHWVKARQAMTESQMDQAISNLEMVAKCLCETEGGNKDVIVCLPNCLQDKIISLEEVKRQQESLQRYQSLEETQRLFETGNYAQVVEYLTPTFTQFQSQRHGAKAALPERHAQLELLQDALLQLQDWGRCLLWGEVAFNEALHHYRRAPTIAVRDNWALTLVRLLQDLQKVFDKDIQAINSLPSHKVVQLVQNLMKVIEINHDVSEAVTEMPIASVLPWILLYRIIHHEEDKLKSLQLPESGNQEKMEGAIRSSLMLLNIAHEYLGRHAWCTRDNGTFLVFFMDVLAAELVNANEAVKDDLETAFEQCVFCLYGHPNKKAKARHLFDHNAPPVELTWDKCEVIFDYFKPKALPEFDSYKTSTVSAELHNLLKRIHSLVPEESDPGKLVDQIQEYIEGDRNSAPTFTTSSTVLQELYYLLADYFFKNKEPAKAIKFYTYDVCFNSSRLDSWAGLALAKMSQLEQKLSSQAWFPLTPDLLEIATETRNEMLAIARNCYWKASECEAESSEEEWLHHYMMGKVQEKKHAHPREYLEHFKQAAIYLHEEGAKYPRKILYQHSPPHLSLEALEMYYRLHVAVMKHLLKTHTPETKENMMVFDRYVTEAKESPFALRQEKRKEGRDTLSSAEDSQSSATSIPPYSTTFQRPVYHMTPQDHNYSKQKSYSGGSSDNLSASKMAMETETSESAEEPETLTPSKSRNLSVERADEQPGRGPAASAGSVGVGCGKVSGTHSEGSVCVPTLSSVAVHRKSLADGIKKDAEVDGSSCMEVVELHNEQGCEVTGDIVDTRPLFLDKQVSEGFIPSQEADIVTFGRGKKSQDECVSMTDLTRTSIAAGSSTLGCALVDSVIAVSSVLENENVKELPQEIHGQERNKTDLSLPFSSQKCSVVASSARGEALQKQATDKPSTSVDAGESEALLQEVADTNHIGNSQISSPTLKEADPSEKSASASCWAMPVSDTYRTDHGLKDSNTVQDFMASDSLSSSSVILLSDPEESQQHCTTPGKQTVTMSARPNKQLHVADPSRLMPQLPEGHSEAVLEQNLNLFPSEPMEIAVSSQDLGNNLFKESRDGRRSGEKIAPIDGSGEKIAPIDGSGEKIAPIDGSGEKIAPIGGSGEKIAPIGGSEEMGMMGNDSIAPNDAVTKGTVLSTQDPQVISPKNPQVMLSLKETTPSSGQQLDTDIASKGKTTDSNKGREIHASQEALIDGKDEQLCEPPLRNLGLTDAKQVSDAEDKPLQNKLSPGTVLTGAASPQQGSSCMPGNSAGSKAQADSHKQETILSQEEFEKWKKELLDKCVAALHLCLSRFPTHYKSIYRLAHLYYMSLTHKNTAFARDLLLGNPEWQNLSHMPAQGLFAERRVNNFFQTVPPDGERQVLAKLAQSYMLDSVAMQLKRPEEEIDKKEVLLSAFCVYNTHRHGSNALQAMRLLTAAFRQVALPQQGSMSEVEQAIHYCTALIARESQAMTPRQERSRVSLNFTSPAVSTPVIPGINPAAFAGGSSLPNLPSGPEASVRMSGSSMQHRGLVSLPSGPTSSRSSLGGSCGPQSFSQISAHWESPSALFGVFAGNTSTSGVPLTPPRRVSTGTGTTDIIDLTSPEKQSPMRAVKSPQASVTTSTILHPRTPGAWPLVPPNLCPSHLHSSSPFSSPINPMSSGASAGQTPGYTTTDDPSDFDMSDPGDDLAFTSPDKLTSDVRHHFQGDLL</sequence>
<feature type="region of interest" description="Disordered" evidence="4">
    <location>
        <begin position="589"/>
        <end position="609"/>
    </location>
</feature>
<feature type="compositionally biased region" description="Low complexity" evidence="4">
    <location>
        <begin position="850"/>
        <end position="869"/>
    </location>
</feature>
<feature type="compositionally biased region" description="Polar residues" evidence="4">
    <location>
        <begin position="742"/>
        <end position="756"/>
    </location>
</feature>
<feature type="compositionally biased region" description="Low complexity" evidence="4">
    <location>
        <begin position="1842"/>
        <end position="1851"/>
    </location>
</feature>
<feature type="region of interest" description="Disordered" evidence="4">
    <location>
        <begin position="665"/>
        <end position="701"/>
    </location>
</feature>
<feature type="region of interest" description="Disordered" evidence="4">
    <location>
        <begin position="2195"/>
        <end position="2270"/>
    </location>
</feature>
<dbReference type="InterPro" id="IPR019734">
    <property type="entry name" value="TPR_rpt"/>
</dbReference>
<protein>
    <submittedName>
        <fullName evidence="5">Uncharacterized protein</fullName>
    </submittedName>
</protein>
<feature type="compositionally biased region" description="Polar residues" evidence="4">
    <location>
        <begin position="692"/>
        <end position="701"/>
    </location>
</feature>
<feature type="region of interest" description="Disordered" evidence="4">
    <location>
        <begin position="2055"/>
        <end position="2082"/>
    </location>
</feature>
<evidence type="ECO:0000313" key="5">
    <source>
        <dbReference type="EMBL" id="PVD33691.1"/>
    </source>
</evidence>
<feature type="compositionally biased region" description="Polar residues" evidence="4">
    <location>
        <begin position="2737"/>
        <end position="2746"/>
    </location>
</feature>